<dbReference type="GO" id="GO:0005886">
    <property type="term" value="C:plasma membrane"/>
    <property type="evidence" value="ECO:0007669"/>
    <property type="project" value="UniProtKB-SubCell"/>
</dbReference>
<dbReference type="AlphaFoldDB" id="H5TIF1"/>
<protein>
    <submittedName>
        <fullName evidence="8">Major facilitator superfamily transporter</fullName>
    </submittedName>
</protein>
<comment type="caution">
    <text evidence="8">The sequence shown here is derived from an EMBL/GenBank/DDBJ whole genome shotgun (WGS) entry which is preliminary data.</text>
</comment>
<keyword evidence="4 6" id="KW-1133">Transmembrane helix</keyword>
<dbReference type="RefSeq" id="WP_007237517.1">
    <property type="nucleotide sequence ID" value="NZ_BAFB01000056.1"/>
</dbReference>
<dbReference type="Gene3D" id="1.20.1720.10">
    <property type="entry name" value="Multidrug resistance protein D"/>
    <property type="match status" value="1"/>
</dbReference>
<dbReference type="InterPro" id="IPR011701">
    <property type="entry name" value="MFS"/>
</dbReference>
<feature type="non-terminal residue" evidence="8">
    <location>
        <position position="148"/>
    </location>
</feature>
<comment type="subcellular location">
    <subcellularLocation>
        <location evidence="1">Cell membrane</location>
        <topology evidence="1">Multi-pass membrane protein</topology>
    </subcellularLocation>
</comment>
<evidence type="ECO:0000256" key="1">
    <source>
        <dbReference type="ARBA" id="ARBA00004651"/>
    </source>
</evidence>
<feature type="transmembrane region" description="Helical" evidence="6">
    <location>
        <begin position="94"/>
        <end position="113"/>
    </location>
</feature>
<evidence type="ECO:0000256" key="4">
    <source>
        <dbReference type="ARBA" id="ARBA00022989"/>
    </source>
</evidence>
<dbReference type="PROSITE" id="PS50850">
    <property type="entry name" value="MFS"/>
    <property type="match status" value="1"/>
</dbReference>
<evidence type="ECO:0000256" key="6">
    <source>
        <dbReference type="SAM" id="Phobius"/>
    </source>
</evidence>
<dbReference type="InterPro" id="IPR020846">
    <property type="entry name" value="MFS_dom"/>
</dbReference>
<proteinExistence type="predicted"/>
<dbReference type="GO" id="GO:0022857">
    <property type="term" value="F:transmembrane transporter activity"/>
    <property type="evidence" value="ECO:0007669"/>
    <property type="project" value="InterPro"/>
</dbReference>
<reference evidence="8" key="1">
    <citation type="submission" date="2012-02" db="EMBL/GenBank/DDBJ databases">
        <title>Whole genome shotgun sequence of Gordonia otitidis NBRC 100426.</title>
        <authorList>
            <person name="Yoshida I."/>
            <person name="Hosoyama A."/>
            <person name="Tsuchikane K."/>
            <person name="Katsumata H."/>
            <person name="Yamazaki S."/>
            <person name="Fujita N."/>
        </authorList>
    </citation>
    <scope>NUCLEOTIDE SEQUENCE [LARGE SCALE GENOMIC DNA]</scope>
    <source>
        <strain evidence="8">NBRC 100426</strain>
    </source>
</reference>
<keyword evidence="9" id="KW-1185">Reference proteome</keyword>
<name>H5TIF1_GORO1</name>
<feature type="transmembrane region" description="Helical" evidence="6">
    <location>
        <begin position="21"/>
        <end position="43"/>
    </location>
</feature>
<dbReference type="PANTHER" id="PTHR23501:SF197">
    <property type="entry name" value="COMD"/>
    <property type="match status" value="1"/>
</dbReference>
<feature type="domain" description="Major facilitator superfamily (MFS) profile" evidence="7">
    <location>
        <begin position="28"/>
        <end position="148"/>
    </location>
</feature>
<dbReference type="Pfam" id="PF07690">
    <property type="entry name" value="MFS_1"/>
    <property type="match status" value="1"/>
</dbReference>
<gene>
    <name evidence="8" type="ORF">GOOTI_056_00160</name>
</gene>
<evidence type="ECO:0000313" key="8">
    <source>
        <dbReference type="EMBL" id="GAB33259.1"/>
    </source>
</evidence>
<evidence type="ECO:0000313" key="9">
    <source>
        <dbReference type="Proteomes" id="UP000005038"/>
    </source>
</evidence>
<organism evidence="8 9">
    <name type="scientific">Gordonia otitidis (strain DSM 44809 / CCUG 52243 / JCM 12355 / NBRC 100426 / IFM 10032)</name>
    <dbReference type="NCBI Taxonomy" id="1108044"/>
    <lineage>
        <taxon>Bacteria</taxon>
        <taxon>Bacillati</taxon>
        <taxon>Actinomycetota</taxon>
        <taxon>Actinomycetes</taxon>
        <taxon>Mycobacteriales</taxon>
        <taxon>Gordoniaceae</taxon>
        <taxon>Gordonia</taxon>
    </lineage>
</organism>
<sequence>MSDTDSSSTVQGSLPHVENKTATGAVATVIVLCFGGLVAALMQTLVIPIQPELPQLLHTSRSNASWVITATLLAAAVAMPIAGRLGDMFGKQRVLVGSGVLLVLGSVVCALSESVIPMIIGRAIQGLAMGFIPVGISLMREVTPPKIT</sequence>
<dbReference type="Proteomes" id="UP000005038">
    <property type="component" value="Unassembled WGS sequence"/>
</dbReference>
<keyword evidence="2" id="KW-0813">Transport</keyword>
<dbReference type="SUPFAM" id="SSF103473">
    <property type="entry name" value="MFS general substrate transporter"/>
    <property type="match status" value="1"/>
</dbReference>
<dbReference type="PANTHER" id="PTHR23501">
    <property type="entry name" value="MAJOR FACILITATOR SUPERFAMILY"/>
    <property type="match status" value="1"/>
</dbReference>
<dbReference type="EMBL" id="BAFB01000056">
    <property type="protein sequence ID" value="GAB33259.1"/>
    <property type="molecule type" value="Genomic_DNA"/>
</dbReference>
<feature type="transmembrane region" description="Helical" evidence="6">
    <location>
        <begin position="63"/>
        <end position="82"/>
    </location>
</feature>
<evidence type="ECO:0000256" key="5">
    <source>
        <dbReference type="ARBA" id="ARBA00023136"/>
    </source>
</evidence>
<accession>H5TIF1</accession>
<keyword evidence="5 6" id="KW-0472">Membrane</keyword>
<dbReference type="InterPro" id="IPR036259">
    <property type="entry name" value="MFS_trans_sf"/>
</dbReference>
<evidence type="ECO:0000256" key="2">
    <source>
        <dbReference type="ARBA" id="ARBA00022448"/>
    </source>
</evidence>
<evidence type="ECO:0000256" key="3">
    <source>
        <dbReference type="ARBA" id="ARBA00022692"/>
    </source>
</evidence>
<dbReference type="STRING" id="1108044.GOOTI_056_00160"/>
<dbReference type="OrthoDB" id="4484751at2"/>
<evidence type="ECO:0000259" key="7">
    <source>
        <dbReference type="PROSITE" id="PS50850"/>
    </source>
</evidence>
<keyword evidence="3 6" id="KW-0812">Transmembrane</keyword>